<feature type="signal peptide" evidence="1">
    <location>
        <begin position="1"/>
        <end position="19"/>
    </location>
</feature>
<reference evidence="2 3" key="1">
    <citation type="journal article" date="2013" name="BMC Genomics">
        <title>Genomics-driven discovery of the pneumocandin biosynthetic gene cluster in the fungus Glarea lozoyensis.</title>
        <authorList>
            <person name="Chen L."/>
            <person name="Yue Q."/>
            <person name="Zhang X."/>
            <person name="Xiang M."/>
            <person name="Wang C."/>
            <person name="Li S."/>
            <person name="Che Y."/>
            <person name="Ortiz-Lopez F.J."/>
            <person name="Bills G.F."/>
            <person name="Liu X."/>
            <person name="An Z."/>
        </authorList>
    </citation>
    <scope>NUCLEOTIDE SEQUENCE [LARGE SCALE GENOMIC DNA]</scope>
    <source>
        <strain evidence="3">ATCC 20868 / MF5171</strain>
    </source>
</reference>
<dbReference type="RefSeq" id="XP_008076330.1">
    <property type="nucleotide sequence ID" value="XM_008078139.1"/>
</dbReference>
<evidence type="ECO:0000256" key="1">
    <source>
        <dbReference type="SAM" id="SignalP"/>
    </source>
</evidence>
<dbReference type="KEGG" id="glz:GLAREA_09178"/>
<name>S3DH27_GLAL2</name>
<evidence type="ECO:0008006" key="4">
    <source>
        <dbReference type="Google" id="ProtNLM"/>
    </source>
</evidence>
<evidence type="ECO:0000313" key="3">
    <source>
        <dbReference type="Proteomes" id="UP000016922"/>
    </source>
</evidence>
<gene>
    <name evidence="2" type="ORF">GLAREA_09178</name>
</gene>
<dbReference type="HOGENOM" id="CLU_109034_0_0_1"/>
<organism evidence="2 3">
    <name type="scientific">Glarea lozoyensis (strain ATCC 20868 / MF5171)</name>
    <dbReference type="NCBI Taxonomy" id="1116229"/>
    <lineage>
        <taxon>Eukaryota</taxon>
        <taxon>Fungi</taxon>
        <taxon>Dikarya</taxon>
        <taxon>Ascomycota</taxon>
        <taxon>Pezizomycotina</taxon>
        <taxon>Leotiomycetes</taxon>
        <taxon>Helotiales</taxon>
        <taxon>Helotiaceae</taxon>
        <taxon>Glarea</taxon>
    </lineage>
</organism>
<protein>
    <recommendedName>
        <fullName evidence="4">Ecp2 effector protein domain-containing protein</fullName>
    </recommendedName>
</protein>
<keyword evidence="1" id="KW-0732">Signal</keyword>
<keyword evidence="3" id="KW-1185">Reference proteome</keyword>
<proteinExistence type="predicted"/>
<accession>S3DH27</accession>
<dbReference type="Proteomes" id="UP000016922">
    <property type="component" value="Unassembled WGS sequence"/>
</dbReference>
<dbReference type="AlphaFoldDB" id="S3DH27"/>
<dbReference type="GeneID" id="19468226"/>
<evidence type="ECO:0000313" key="2">
    <source>
        <dbReference type="EMBL" id="EPE37015.1"/>
    </source>
</evidence>
<sequence length="181" mass="19220">MHFLALIPAILTLATSIVALPTIDGPDGLYTTQLEADGSKTVIDFTPLADILNITDTTAITTNPTGLQARSAATHCESSNLNRNDLILAWRCMVDAFGGGYNTVDNSAVFCKKGGVVAYFCSYTAQTVSGQSFQDALTVISLVRGGTQAGYQRCKNDCGTKDSTFGRNSNGLDFCWKGNAK</sequence>
<feature type="chain" id="PRO_5004519864" description="Ecp2 effector protein domain-containing protein" evidence="1">
    <location>
        <begin position="20"/>
        <end position="181"/>
    </location>
</feature>
<dbReference type="EMBL" id="KE145352">
    <property type="protein sequence ID" value="EPE37015.1"/>
    <property type="molecule type" value="Genomic_DNA"/>
</dbReference>